<dbReference type="Proteomes" id="UP000039046">
    <property type="component" value="Unassembled WGS sequence"/>
</dbReference>
<dbReference type="HOGENOM" id="CLU_055687_0_0_1"/>
<feature type="region of interest" description="Disordered" evidence="1">
    <location>
        <begin position="83"/>
        <end position="120"/>
    </location>
</feature>
<feature type="transmembrane region" description="Helical" evidence="2">
    <location>
        <begin position="270"/>
        <end position="293"/>
    </location>
</feature>
<name>A0A0A1T830_9HYPO</name>
<dbReference type="EMBL" id="CDHN01000003">
    <property type="protein sequence ID" value="CEJ90954.1"/>
    <property type="molecule type" value="Genomic_DNA"/>
</dbReference>
<evidence type="ECO:0000256" key="1">
    <source>
        <dbReference type="SAM" id="MobiDB-lite"/>
    </source>
</evidence>
<evidence type="ECO:0000313" key="4">
    <source>
        <dbReference type="Proteomes" id="UP000039046"/>
    </source>
</evidence>
<keyword evidence="2" id="KW-0812">Transmembrane</keyword>
<dbReference type="AlphaFoldDB" id="A0A0A1T830"/>
<sequence>MAAEKAPMPPMEYSNPTAPSSEIPPEAYPADDTERYRPTNDTLSPYNTGASVTTATSSKAAEAAAEAVPFHPVLSADSIPAEAYPTSDATARATYGSPVDSKGLEPVASHSRLPTSHSSNSIPSAAYPSYHGGAAPAAIPTVADPFNFPETEALPAYSPPQPAESTEPQPPRPRGRLIAIPQAHANASAPFLDAYPECLLARGITEETWRSFMKAMSAFLTAKVSDRAISHAGDMAKSLGEGPRRLGKDIASQSKSLGKQIARHAKKGNVIGVAAAAIVGVVTIPIFTAIGAAGTVASLPNAAVAALSKKPKTPESRAFAYATVANDKWLHPRNLHAQLADSNLLAQMLCMPTAQFLQIAKSGKQNSAIGQLEALEVHLEPLKLLENTSLDLVDNTLWLLVLQDVTSDQSE</sequence>
<proteinExistence type="predicted"/>
<feature type="compositionally biased region" description="Low complexity" evidence="1">
    <location>
        <begin position="50"/>
        <end position="65"/>
    </location>
</feature>
<evidence type="ECO:0000313" key="3">
    <source>
        <dbReference type="EMBL" id="CEJ90954.1"/>
    </source>
</evidence>
<gene>
    <name evidence="3" type="ORF">VHEMI06703</name>
</gene>
<accession>A0A0A1T830</accession>
<dbReference type="OrthoDB" id="37659at2759"/>
<feature type="compositionally biased region" description="Pro residues" evidence="1">
    <location>
        <begin position="157"/>
        <end position="172"/>
    </location>
</feature>
<dbReference type="STRING" id="1531966.A0A0A1T830"/>
<reference evidence="3 4" key="1">
    <citation type="journal article" date="2015" name="Genome Announc.">
        <title>Draft Genome Sequence and Gene Annotation of the Entomopathogenic Fungus Verticillium hemipterigenum.</title>
        <authorList>
            <person name="Horn F."/>
            <person name="Habel A."/>
            <person name="Scharf D.H."/>
            <person name="Dworschak J."/>
            <person name="Brakhage A.A."/>
            <person name="Guthke R."/>
            <person name="Hertweck C."/>
            <person name="Linde J."/>
        </authorList>
    </citation>
    <scope>NUCLEOTIDE SEQUENCE [LARGE SCALE GENOMIC DNA]</scope>
</reference>
<feature type="region of interest" description="Disordered" evidence="1">
    <location>
        <begin position="1"/>
        <end position="65"/>
    </location>
</feature>
<keyword evidence="4" id="KW-1185">Reference proteome</keyword>
<evidence type="ECO:0000256" key="2">
    <source>
        <dbReference type="SAM" id="Phobius"/>
    </source>
</evidence>
<keyword evidence="2" id="KW-0472">Membrane</keyword>
<protein>
    <submittedName>
        <fullName evidence="3">Uncharacterized protein</fullName>
    </submittedName>
</protein>
<feature type="region of interest" description="Disordered" evidence="1">
    <location>
        <begin position="150"/>
        <end position="175"/>
    </location>
</feature>
<organism evidence="3 4">
    <name type="scientific">[Torrubiella] hemipterigena</name>
    <dbReference type="NCBI Taxonomy" id="1531966"/>
    <lineage>
        <taxon>Eukaryota</taxon>
        <taxon>Fungi</taxon>
        <taxon>Dikarya</taxon>
        <taxon>Ascomycota</taxon>
        <taxon>Pezizomycotina</taxon>
        <taxon>Sordariomycetes</taxon>
        <taxon>Hypocreomycetidae</taxon>
        <taxon>Hypocreales</taxon>
        <taxon>Clavicipitaceae</taxon>
        <taxon>Clavicipitaceae incertae sedis</taxon>
        <taxon>'Torrubiella' clade</taxon>
    </lineage>
</organism>
<keyword evidence="2" id="KW-1133">Transmembrane helix</keyword>
<feature type="compositionally biased region" description="Polar residues" evidence="1">
    <location>
        <begin position="39"/>
        <end position="49"/>
    </location>
</feature>